<sequence length="372" mass="42131">MDLSNSKYLIETPDFSKTPKLERLDFSGCTNLSWVHPSIGHLEKLVFLSLRNCSNLVSINFDNGSNLSSLTVLHFFGCTKLENMPDITSAKNIKYLDFDGCASLSLVHESIGALSKLTLLSLRDCKNLVGLPSTIYAVTSLRTLDLRGCLKLKGLPVSFNRLTLVSLIVLDLSFCNLLEVPDAIKELWCLERLNLQGNQFISMPPISSLHRLAYLNLSHCNKLEIFFESLPCPCHFRAGFDIVVPWITVVTYLIPRWFQSKLTETSIIRIKNFNSKEDWLGFVFYAVFEVNDVAKSAFKIITWGLRTVSKQDLCRLKRMDCAPPLAFDFVTNGMTNSEPKIRLPYNWLVTEKDEDENIEAKTKENNLSNVGL</sequence>
<reference evidence="1 2" key="1">
    <citation type="submission" date="2024-08" db="EMBL/GenBank/DDBJ databases">
        <title>Insights into the chromosomal genome structure of Flemingia macrophylla.</title>
        <authorList>
            <person name="Ding Y."/>
            <person name="Zhao Y."/>
            <person name="Bi W."/>
            <person name="Wu M."/>
            <person name="Zhao G."/>
            <person name="Gong Y."/>
            <person name="Li W."/>
            <person name="Zhang P."/>
        </authorList>
    </citation>
    <scope>NUCLEOTIDE SEQUENCE [LARGE SCALE GENOMIC DNA]</scope>
    <source>
        <strain evidence="1">DYQJB</strain>
        <tissue evidence="1">Leaf</tissue>
    </source>
</reference>
<dbReference type="Pfam" id="PF00560">
    <property type="entry name" value="LRR_1"/>
    <property type="match status" value="1"/>
</dbReference>
<dbReference type="InterPro" id="IPR032675">
    <property type="entry name" value="LRR_dom_sf"/>
</dbReference>
<proteinExistence type="predicted"/>
<dbReference type="PANTHER" id="PTHR45752:SF195">
    <property type="entry name" value="LEUCINE-RICH REPEAT (LRR) FAMILY PROTEIN-RELATED"/>
    <property type="match status" value="1"/>
</dbReference>
<evidence type="ECO:0000313" key="1">
    <source>
        <dbReference type="EMBL" id="KAL2327758.1"/>
    </source>
</evidence>
<accession>A0ABD1LW53</accession>
<dbReference type="SUPFAM" id="SSF52058">
    <property type="entry name" value="L domain-like"/>
    <property type="match status" value="1"/>
</dbReference>
<protein>
    <submittedName>
        <fullName evidence="1">Uncharacterized protein</fullName>
    </submittedName>
</protein>
<dbReference type="AlphaFoldDB" id="A0ABD1LW53"/>
<name>A0ABD1LW53_9FABA</name>
<evidence type="ECO:0000313" key="2">
    <source>
        <dbReference type="Proteomes" id="UP001603857"/>
    </source>
</evidence>
<keyword evidence="2" id="KW-1185">Reference proteome</keyword>
<gene>
    <name evidence="1" type="ORF">Fmac_021185</name>
</gene>
<comment type="caution">
    <text evidence="1">The sequence shown here is derived from an EMBL/GenBank/DDBJ whole genome shotgun (WGS) entry which is preliminary data.</text>
</comment>
<organism evidence="1 2">
    <name type="scientific">Flemingia macrophylla</name>
    <dbReference type="NCBI Taxonomy" id="520843"/>
    <lineage>
        <taxon>Eukaryota</taxon>
        <taxon>Viridiplantae</taxon>
        <taxon>Streptophyta</taxon>
        <taxon>Embryophyta</taxon>
        <taxon>Tracheophyta</taxon>
        <taxon>Spermatophyta</taxon>
        <taxon>Magnoliopsida</taxon>
        <taxon>eudicotyledons</taxon>
        <taxon>Gunneridae</taxon>
        <taxon>Pentapetalae</taxon>
        <taxon>rosids</taxon>
        <taxon>fabids</taxon>
        <taxon>Fabales</taxon>
        <taxon>Fabaceae</taxon>
        <taxon>Papilionoideae</taxon>
        <taxon>50 kb inversion clade</taxon>
        <taxon>NPAAA clade</taxon>
        <taxon>indigoferoid/millettioid clade</taxon>
        <taxon>Phaseoleae</taxon>
        <taxon>Flemingia</taxon>
    </lineage>
</organism>
<dbReference type="InterPro" id="IPR001611">
    <property type="entry name" value="Leu-rich_rpt"/>
</dbReference>
<dbReference type="PANTHER" id="PTHR45752">
    <property type="entry name" value="LEUCINE-RICH REPEAT-CONTAINING"/>
    <property type="match status" value="1"/>
</dbReference>
<dbReference type="Proteomes" id="UP001603857">
    <property type="component" value="Unassembled WGS sequence"/>
</dbReference>
<dbReference type="Gene3D" id="3.80.10.10">
    <property type="entry name" value="Ribonuclease Inhibitor"/>
    <property type="match status" value="3"/>
</dbReference>
<dbReference type="InterPro" id="IPR050715">
    <property type="entry name" value="LRR-SigEffector_domain"/>
</dbReference>
<dbReference type="EMBL" id="JBGMDY010000007">
    <property type="protein sequence ID" value="KAL2327758.1"/>
    <property type="molecule type" value="Genomic_DNA"/>
</dbReference>
<dbReference type="PROSITE" id="PS51450">
    <property type="entry name" value="LRR"/>
    <property type="match status" value="1"/>
</dbReference>